<feature type="domain" description="Protein CotJB" evidence="1">
    <location>
        <begin position="70"/>
        <end position="143"/>
    </location>
</feature>
<gene>
    <name evidence="2" type="ORF">DV520_01345</name>
</gene>
<evidence type="ECO:0000313" key="2">
    <source>
        <dbReference type="EMBL" id="RFT07867.1"/>
    </source>
</evidence>
<dbReference type="AlphaFoldDB" id="A0A3E2B771"/>
<comment type="caution">
    <text evidence="2">The sequence shown here is derived from an EMBL/GenBank/DDBJ whole genome shotgun (WGS) entry which is preliminary data.</text>
</comment>
<evidence type="ECO:0000259" key="1">
    <source>
        <dbReference type="Pfam" id="PF12652"/>
    </source>
</evidence>
<reference evidence="2 3" key="1">
    <citation type="submission" date="2018-07" db="EMBL/GenBank/DDBJ databases">
        <title>GABA Modulating Bacteria of the Human Gut Microbiota.</title>
        <authorList>
            <person name="Strandwitz P."/>
            <person name="Kim K.H."/>
            <person name="Terekhova D."/>
            <person name="Liu J.K."/>
            <person name="Sharma A."/>
            <person name="Levering J."/>
            <person name="Mcdonald D."/>
            <person name="Dietrich D."/>
            <person name="Ramadhar T.R."/>
            <person name="Lekbua A."/>
            <person name="Mroue N."/>
            <person name="Liston C."/>
            <person name="Stewart E.J."/>
            <person name="Dubin M.J."/>
            <person name="Zengler K."/>
            <person name="Knight R."/>
            <person name="Gilbert J.A."/>
            <person name="Clardy J."/>
            <person name="Lewis K."/>
        </authorList>
    </citation>
    <scope>NUCLEOTIDE SEQUENCE [LARGE SCALE GENOMIC DNA]</scope>
    <source>
        <strain evidence="2 3">KLE1738</strain>
    </source>
</reference>
<dbReference type="InterPro" id="IPR024207">
    <property type="entry name" value="CotJB_dom"/>
</dbReference>
<sequence>MQSGGNRPSCPSGQGSLPACGPFAVPFVVSQGTAPQRYSKTKALENGTLFPDLDLPFHLKVNAPQLADTKLNQLRALDFVIQELGLYLDTHPNDSEAFALFQNYVELEKAARESYVEQHGPLTQNDAALNSTYTWGNGPWPWQYSEEEA</sequence>
<organism evidence="2 3">
    <name type="scientific">Evtepia gabavorous</name>
    <dbReference type="NCBI Taxonomy" id="2211183"/>
    <lineage>
        <taxon>Bacteria</taxon>
        <taxon>Bacillati</taxon>
        <taxon>Bacillota</taxon>
        <taxon>Clostridia</taxon>
        <taxon>Eubacteriales</taxon>
        <taxon>Evtepia</taxon>
    </lineage>
</organism>
<protein>
    <submittedName>
        <fullName evidence="2">Spore coat associated protein CotJA</fullName>
    </submittedName>
</protein>
<dbReference type="Pfam" id="PF11007">
    <property type="entry name" value="CotJA"/>
    <property type="match status" value="1"/>
</dbReference>
<evidence type="ECO:0000313" key="3">
    <source>
        <dbReference type="Proteomes" id="UP000260649"/>
    </source>
</evidence>
<dbReference type="OrthoDB" id="9804099at2"/>
<dbReference type="InterPro" id="IPR020256">
    <property type="entry name" value="Spore_coat_CotJA"/>
</dbReference>
<keyword evidence="3" id="KW-1185">Reference proteome</keyword>
<dbReference type="Proteomes" id="UP000260649">
    <property type="component" value="Unassembled WGS sequence"/>
</dbReference>
<accession>A0A3E2B771</accession>
<name>A0A3E2B771_9FIRM</name>
<dbReference type="EMBL" id="QQRQ01000001">
    <property type="protein sequence ID" value="RFT07867.1"/>
    <property type="molecule type" value="Genomic_DNA"/>
</dbReference>
<dbReference type="Pfam" id="PF12652">
    <property type="entry name" value="CotJB"/>
    <property type="match status" value="1"/>
</dbReference>
<proteinExistence type="predicted"/>